<proteinExistence type="predicted"/>
<sequence>MPLQKTRRLQQTRTLKVSSSSSLTTDQAPPSLYTTSVAGRSTRPSTIGSSTTSWMTWTQAASPMTAGSASSRTCRIPCRRPPQAASRRRPTACRRSSSTMTTATACCSGSPGCSSPTAAGRRRRRPGRLASGFRVG</sequence>
<feature type="region of interest" description="Disordered" evidence="1">
    <location>
        <begin position="1"/>
        <end position="136"/>
    </location>
</feature>
<evidence type="ECO:0000256" key="1">
    <source>
        <dbReference type="SAM" id="MobiDB-lite"/>
    </source>
</evidence>
<organism evidence="2">
    <name type="scientific">Arundo donax</name>
    <name type="common">Giant reed</name>
    <name type="synonym">Donax arundinaceus</name>
    <dbReference type="NCBI Taxonomy" id="35708"/>
    <lineage>
        <taxon>Eukaryota</taxon>
        <taxon>Viridiplantae</taxon>
        <taxon>Streptophyta</taxon>
        <taxon>Embryophyta</taxon>
        <taxon>Tracheophyta</taxon>
        <taxon>Spermatophyta</taxon>
        <taxon>Magnoliopsida</taxon>
        <taxon>Liliopsida</taxon>
        <taxon>Poales</taxon>
        <taxon>Poaceae</taxon>
        <taxon>PACMAD clade</taxon>
        <taxon>Arundinoideae</taxon>
        <taxon>Arundineae</taxon>
        <taxon>Arundo</taxon>
    </lineage>
</organism>
<feature type="compositionally biased region" description="Low complexity" evidence="1">
    <location>
        <begin position="93"/>
        <end position="119"/>
    </location>
</feature>
<dbReference type="AlphaFoldDB" id="A0A0A8Y1Z6"/>
<accession>A0A0A8Y1Z6</accession>
<feature type="compositionally biased region" description="Polar residues" evidence="1">
    <location>
        <begin position="11"/>
        <end position="73"/>
    </location>
</feature>
<name>A0A0A8Y1Z6_ARUDO</name>
<reference evidence="2" key="1">
    <citation type="submission" date="2014-09" db="EMBL/GenBank/DDBJ databases">
        <authorList>
            <person name="Magalhaes I.L.F."/>
            <person name="Oliveira U."/>
            <person name="Santos F.R."/>
            <person name="Vidigal T.H.D.A."/>
            <person name="Brescovit A.D."/>
            <person name="Santos A.J."/>
        </authorList>
    </citation>
    <scope>NUCLEOTIDE SEQUENCE</scope>
    <source>
        <tissue evidence="2">Shoot tissue taken approximately 20 cm above the soil surface</tissue>
    </source>
</reference>
<reference evidence="2" key="2">
    <citation type="journal article" date="2015" name="Data Brief">
        <title>Shoot transcriptome of the giant reed, Arundo donax.</title>
        <authorList>
            <person name="Barrero R.A."/>
            <person name="Guerrero F.D."/>
            <person name="Moolhuijzen P."/>
            <person name="Goolsby J.A."/>
            <person name="Tidwell J."/>
            <person name="Bellgard S.E."/>
            <person name="Bellgard M.I."/>
        </authorList>
    </citation>
    <scope>NUCLEOTIDE SEQUENCE</scope>
    <source>
        <tissue evidence="2">Shoot tissue taken approximately 20 cm above the soil surface</tissue>
    </source>
</reference>
<feature type="compositionally biased region" description="Basic residues" evidence="1">
    <location>
        <begin position="1"/>
        <end position="10"/>
    </location>
</feature>
<dbReference type="EMBL" id="GBRH01277734">
    <property type="protein sequence ID" value="JAD20161.1"/>
    <property type="molecule type" value="Transcribed_RNA"/>
</dbReference>
<protein>
    <submittedName>
        <fullName evidence="2">Uncharacterized protein</fullName>
    </submittedName>
</protein>
<evidence type="ECO:0000313" key="2">
    <source>
        <dbReference type="EMBL" id="JAD20161.1"/>
    </source>
</evidence>